<comment type="subcellular location">
    <subcellularLocation>
        <location evidence="1">Membrane</location>
    </subcellularLocation>
</comment>
<dbReference type="EMBL" id="VLLL01000006">
    <property type="protein sequence ID" value="TWJ12337.1"/>
    <property type="molecule type" value="Genomic_DNA"/>
</dbReference>
<feature type="region of interest" description="Disordered" evidence="3">
    <location>
        <begin position="133"/>
        <end position="169"/>
    </location>
</feature>
<dbReference type="AlphaFoldDB" id="A0A562V3E9"/>
<feature type="compositionally biased region" description="Acidic residues" evidence="3">
    <location>
        <begin position="138"/>
        <end position="159"/>
    </location>
</feature>
<dbReference type="PANTHER" id="PTHR37042:SF4">
    <property type="entry name" value="OUTER MEMBRANE PROTEIN RV1973"/>
    <property type="match status" value="1"/>
</dbReference>
<dbReference type="PANTHER" id="PTHR37042">
    <property type="entry name" value="OUTER MEMBRANE PROTEIN RV1973"/>
    <property type="match status" value="1"/>
</dbReference>
<protein>
    <recommendedName>
        <fullName evidence="6">Mce-associated membrane protein</fullName>
    </recommendedName>
</protein>
<sequence length="192" mass="20196">MKPARLAWWLPVNIALALLLLAALGTAGVFGFKWWDAWRADTARDAAVANATEGVLALMSVSPETIDSDLAAVEALATGEFAEELAAGRDQVRESVLGAAVTQEATVEYAAYVSGDSDSATVILVADAVTTAAAPPPEGEEPAEEGETPDEESTPEPEDGGTTGEPITDHYRFRVQMALVEGQWLIGRLEVA</sequence>
<dbReference type="GO" id="GO:0016020">
    <property type="term" value="C:membrane"/>
    <property type="evidence" value="ECO:0007669"/>
    <property type="project" value="UniProtKB-SubCell"/>
</dbReference>
<evidence type="ECO:0000256" key="1">
    <source>
        <dbReference type="ARBA" id="ARBA00004370"/>
    </source>
</evidence>
<dbReference type="RefSeq" id="WP_147139376.1">
    <property type="nucleotide sequence ID" value="NZ_BAABIJ010000002.1"/>
</dbReference>
<evidence type="ECO:0000256" key="3">
    <source>
        <dbReference type="SAM" id="MobiDB-lite"/>
    </source>
</evidence>
<gene>
    <name evidence="4" type="ORF">LX16_3093</name>
</gene>
<accession>A0A562V3E9</accession>
<keyword evidence="5" id="KW-1185">Reference proteome</keyword>
<dbReference type="OrthoDB" id="3395172at2"/>
<evidence type="ECO:0000256" key="2">
    <source>
        <dbReference type="ARBA" id="ARBA00023136"/>
    </source>
</evidence>
<reference evidence="4 5" key="1">
    <citation type="journal article" date="2013" name="Stand. Genomic Sci.">
        <title>Genomic Encyclopedia of Type Strains, Phase I: The one thousand microbial genomes (KMG-I) project.</title>
        <authorList>
            <person name="Kyrpides N.C."/>
            <person name="Woyke T."/>
            <person name="Eisen J.A."/>
            <person name="Garrity G."/>
            <person name="Lilburn T.G."/>
            <person name="Beck B.J."/>
            <person name="Whitman W.B."/>
            <person name="Hugenholtz P."/>
            <person name="Klenk H.P."/>
        </authorList>
    </citation>
    <scope>NUCLEOTIDE SEQUENCE [LARGE SCALE GENOMIC DNA]</scope>
    <source>
        <strain evidence="4 5">DSM 45044</strain>
    </source>
</reference>
<name>A0A562V3E9_9ACTN</name>
<organism evidence="4 5">
    <name type="scientific">Stackebrandtia albiflava</name>
    <dbReference type="NCBI Taxonomy" id="406432"/>
    <lineage>
        <taxon>Bacteria</taxon>
        <taxon>Bacillati</taxon>
        <taxon>Actinomycetota</taxon>
        <taxon>Actinomycetes</taxon>
        <taxon>Glycomycetales</taxon>
        <taxon>Glycomycetaceae</taxon>
        <taxon>Stackebrandtia</taxon>
    </lineage>
</organism>
<proteinExistence type="predicted"/>
<evidence type="ECO:0008006" key="6">
    <source>
        <dbReference type="Google" id="ProtNLM"/>
    </source>
</evidence>
<comment type="caution">
    <text evidence="4">The sequence shown here is derived from an EMBL/GenBank/DDBJ whole genome shotgun (WGS) entry which is preliminary data.</text>
</comment>
<evidence type="ECO:0000313" key="5">
    <source>
        <dbReference type="Proteomes" id="UP000321617"/>
    </source>
</evidence>
<keyword evidence="2" id="KW-0472">Membrane</keyword>
<dbReference type="Proteomes" id="UP000321617">
    <property type="component" value="Unassembled WGS sequence"/>
</dbReference>
<evidence type="ECO:0000313" key="4">
    <source>
        <dbReference type="EMBL" id="TWJ12337.1"/>
    </source>
</evidence>